<keyword evidence="3 5" id="KW-0698">rRNA processing</keyword>
<dbReference type="Proteomes" id="UP000094769">
    <property type="component" value="Unassembled WGS sequence"/>
</dbReference>
<feature type="domain" description="Ribosome maturation factor RimM PRC barrel" evidence="7">
    <location>
        <begin position="101"/>
        <end position="166"/>
    </location>
</feature>
<dbReference type="EMBL" id="MARB01000021">
    <property type="protein sequence ID" value="ODJ86506.1"/>
    <property type="molecule type" value="Genomic_DNA"/>
</dbReference>
<dbReference type="GO" id="GO:0006364">
    <property type="term" value="P:rRNA processing"/>
    <property type="evidence" value="ECO:0007669"/>
    <property type="project" value="UniProtKB-UniRule"/>
</dbReference>
<dbReference type="InterPro" id="IPR011033">
    <property type="entry name" value="PRC_barrel-like_sf"/>
</dbReference>
<evidence type="ECO:0000259" key="7">
    <source>
        <dbReference type="Pfam" id="PF24986"/>
    </source>
</evidence>
<gene>
    <name evidence="5 8" type="primary">rimM</name>
    <name evidence="8" type="ORF">CODIS_32900</name>
</gene>
<keyword evidence="1 5" id="KW-0963">Cytoplasm</keyword>
<dbReference type="SUPFAM" id="SSF50447">
    <property type="entry name" value="Translation proteins"/>
    <property type="match status" value="1"/>
</dbReference>
<keyword evidence="9" id="KW-1185">Reference proteome</keyword>
<dbReference type="InterPro" id="IPR056792">
    <property type="entry name" value="PRC_RimM"/>
</dbReference>
<comment type="function">
    <text evidence="5">An accessory protein needed during the final step in the assembly of 30S ribosomal subunit, possibly for assembly of the head region. Essential for efficient processing of 16S rRNA. May be needed both before and after RbfA during the maturation of 16S rRNA. It has affinity for free ribosomal 30S subunits but not for 70S ribosomes.</text>
</comment>
<comment type="similarity">
    <text evidence="5">Belongs to the RimM family.</text>
</comment>
<dbReference type="GO" id="GO:0005737">
    <property type="term" value="C:cytoplasm"/>
    <property type="evidence" value="ECO:0007669"/>
    <property type="project" value="UniProtKB-SubCell"/>
</dbReference>
<dbReference type="HAMAP" id="MF_00014">
    <property type="entry name" value="Ribosome_mat_RimM"/>
    <property type="match status" value="1"/>
</dbReference>
<comment type="subunit">
    <text evidence="5">Binds ribosomal protein uS19.</text>
</comment>
<sequence>MSQDEFIVMGRVSGLFGVRGWLKIYSHTSPREGIVRYRDWYLKRGDDWKCHRLVAGRSQGKGVVAQLQGIDDRDLAAPLVNCDIAVRREQLPPLESGEYYWNDLQGLRVLNLQGIELGVVSHLFETGANDVLVVRGERERLIPYTKGEAIREVDLEHGRIIVDWDPDF</sequence>
<feature type="domain" description="RimM N-terminal" evidence="6">
    <location>
        <begin position="8"/>
        <end position="90"/>
    </location>
</feature>
<dbReference type="InterPro" id="IPR011961">
    <property type="entry name" value="RimM"/>
</dbReference>
<comment type="domain">
    <text evidence="5">The PRC barrel domain binds ribosomal protein uS19.</text>
</comment>
<keyword evidence="2 5" id="KW-0690">Ribosome biogenesis</keyword>
<evidence type="ECO:0000259" key="6">
    <source>
        <dbReference type="Pfam" id="PF01782"/>
    </source>
</evidence>
<dbReference type="AlphaFoldDB" id="A0A7Z0VJR9"/>
<dbReference type="GO" id="GO:0042274">
    <property type="term" value="P:ribosomal small subunit biogenesis"/>
    <property type="evidence" value="ECO:0007669"/>
    <property type="project" value="UniProtKB-UniRule"/>
</dbReference>
<comment type="subcellular location">
    <subcellularLocation>
        <location evidence="5">Cytoplasm</location>
    </subcellularLocation>
</comment>
<evidence type="ECO:0000313" key="8">
    <source>
        <dbReference type="EMBL" id="ODJ86506.1"/>
    </source>
</evidence>
<keyword evidence="4 5" id="KW-0143">Chaperone</keyword>
<dbReference type="InterPro" id="IPR002676">
    <property type="entry name" value="RimM_N"/>
</dbReference>
<dbReference type="InterPro" id="IPR036976">
    <property type="entry name" value="RimM_N_sf"/>
</dbReference>
<protein>
    <recommendedName>
        <fullName evidence="5">Ribosome maturation factor RimM</fullName>
    </recommendedName>
</protein>
<dbReference type="Pfam" id="PF01782">
    <property type="entry name" value="RimM"/>
    <property type="match status" value="1"/>
</dbReference>
<dbReference type="Pfam" id="PF24986">
    <property type="entry name" value="PRC_RimM"/>
    <property type="match status" value="1"/>
</dbReference>
<organism evidence="8 9">
    <name type="scientific">Candidatus Thiodiazotropha endolucinida</name>
    <dbReference type="NCBI Taxonomy" id="1655433"/>
    <lineage>
        <taxon>Bacteria</taxon>
        <taxon>Pseudomonadati</taxon>
        <taxon>Pseudomonadota</taxon>
        <taxon>Gammaproteobacteria</taxon>
        <taxon>Chromatiales</taxon>
        <taxon>Sedimenticolaceae</taxon>
        <taxon>Candidatus Thiodiazotropha</taxon>
    </lineage>
</organism>
<dbReference type="Gene3D" id="2.40.30.60">
    <property type="entry name" value="RimM"/>
    <property type="match status" value="1"/>
</dbReference>
<accession>A0A7Z0VJR9</accession>
<dbReference type="RefSeq" id="WP_069126950.1">
    <property type="nucleotide sequence ID" value="NZ_MARB01000021.1"/>
</dbReference>
<evidence type="ECO:0000256" key="5">
    <source>
        <dbReference type="HAMAP-Rule" id="MF_00014"/>
    </source>
</evidence>
<evidence type="ECO:0000313" key="9">
    <source>
        <dbReference type="Proteomes" id="UP000094769"/>
    </source>
</evidence>
<reference evidence="8 9" key="1">
    <citation type="submission" date="2016-06" db="EMBL/GenBank/DDBJ databases">
        <title>Genome sequence of endosymbiont of Candidatus Endolucinida thiodiazotropha.</title>
        <authorList>
            <person name="Poehlein A."/>
            <person name="Koenig S."/>
            <person name="Heiden S.E."/>
            <person name="Thuermer A."/>
            <person name="Voget S."/>
            <person name="Daniel R."/>
            <person name="Markert S."/>
            <person name="Gros O."/>
            <person name="Schweder T."/>
        </authorList>
    </citation>
    <scope>NUCLEOTIDE SEQUENCE [LARGE SCALE GENOMIC DNA]</scope>
    <source>
        <strain evidence="8 9">COS</strain>
    </source>
</reference>
<comment type="caution">
    <text evidence="8">The sequence shown here is derived from an EMBL/GenBank/DDBJ whole genome shotgun (WGS) entry which is preliminary data.</text>
</comment>
<evidence type="ECO:0000256" key="1">
    <source>
        <dbReference type="ARBA" id="ARBA00022490"/>
    </source>
</evidence>
<name>A0A7Z0VJR9_9GAMM</name>
<evidence type="ECO:0000256" key="3">
    <source>
        <dbReference type="ARBA" id="ARBA00022552"/>
    </source>
</evidence>
<dbReference type="NCBIfam" id="TIGR02273">
    <property type="entry name" value="16S_RimM"/>
    <property type="match status" value="1"/>
</dbReference>
<evidence type="ECO:0000256" key="2">
    <source>
        <dbReference type="ARBA" id="ARBA00022517"/>
    </source>
</evidence>
<dbReference type="GO" id="GO:0043022">
    <property type="term" value="F:ribosome binding"/>
    <property type="evidence" value="ECO:0007669"/>
    <property type="project" value="InterPro"/>
</dbReference>
<dbReference type="Gene3D" id="2.30.30.240">
    <property type="entry name" value="PRC-barrel domain"/>
    <property type="match status" value="1"/>
</dbReference>
<dbReference type="SUPFAM" id="SSF50346">
    <property type="entry name" value="PRC-barrel domain"/>
    <property type="match status" value="1"/>
</dbReference>
<dbReference type="InterPro" id="IPR009000">
    <property type="entry name" value="Transl_B-barrel_sf"/>
</dbReference>
<dbReference type="PANTHER" id="PTHR33692">
    <property type="entry name" value="RIBOSOME MATURATION FACTOR RIMM"/>
    <property type="match status" value="1"/>
</dbReference>
<evidence type="ECO:0000256" key="4">
    <source>
        <dbReference type="ARBA" id="ARBA00023186"/>
    </source>
</evidence>
<dbReference type="OrthoDB" id="9783509at2"/>
<dbReference type="GO" id="GO:0005840">
    <property type="term" value="C:ribosome"/>
    <property type="evidence" value="ECO:0007669"/>
    <property type="project" value="InterPro"/>
</dbReference>
<proteinExistence type="inferred from homology"/>
<dbReference type="PANTHER" id="PTHR33692:SF1">
    <property type="entry name" value="RIBOSOME MATURATION FACTOR RIMM"/>
    <property type="match status" value="1"/>
</dbReference>